<dbReference type="PANTHER" id="PTHR38731">
    <property type="entry name" value="LIPL45-RELATED LIPOPROTEIN-RELATED"/>
    <property type="match status" value="1"/>
</dbReference>
<dbReference type="Gene3D" id="2.60.120.1440">
    <property type="match status" value="1"/>
</dbReference>
<dbReference type="SUPFAM" id="SSF54106">
    <property type="entry name" value="LysM domain"/>
    <property type="match status" value="1"/>
</dbReference>
<dbReference type="InterPro" id="IPR018392">
    <property type="entry name" value="LysM"/>
</dbReference>
<dbReference type="Pfam" id="PF04773">
    <property type="entry name" value="FecR"/>
    <property type="match status" value="1"/>
</dbReference>
<evidence type="ECO:0000259" key="2">
    <source>
        <dbReference type="PROSITE" id="PS51782"/>
    </source>
</evidence>
<dbReference type="SMART" id="SM00257">
    <property type="entry name" value="LysM"/>
    <property type="match status" value="1"/>
</dbReference>
<evidence type="ECO:0000313" key="3">
    <source>
        <dbReference type="EMBL" id="MBK1780193.1"/>
    </source>
</evidence>
<feature type="signal peptide" evidence="1">
    <location>
        <begin position="1"/>
        <end position="24"/>
    </location>
</feature>
<dbReference type="PROSITE" id="PS51782">
    <property type="entry name" value="LYSM"/>
    <property type="match status" value="1"/>
</dbReference>
<dbReference type="EMBL" id="JAENGP010000002">
    <property type="protein sequence ID" value="MBK1780193.1"/>
    <property type="molecule type" value="Genomic_DNA"/>
</dbReference>
<feature type="chain" id="PRO_5045049895" evidence="1">
    <location>
        <begin position="25"/>
        <end position="366"/>
    </location>
</feature>
<evidence type="ECO:0000256" key="1">
    <source>
        <dbReference type="SAM" id="SignalP"/>
    </source>
</evidence>
<accession>A0ABS1EB55</accession>
<dbReference type="Pfam" id="PF01476">
    <property type="entry name" value="LysM"/>
    <property type="match status" value="1"/>
</dbReference>
<evidence type="ECO:0000313" key="4">
    <source>
        <dbReference type="Proteomes" id="UP000635316"/>
    </source>
</evidence>
<proteinExistence type="predicted"/>
<keyword evidence="1" id="KW-0732">Signal</keyword>
<organism evidence="3 4">
    <name type="scientific">Advenella mandrilli</name>
    <dbReference type="NCBI Taxonomy" id="2800330"/>
    <lineage>
        <taxon>Bacteria</taxon>
        <taxon>Pseudomonadati</taxon>
        <taxon>Pseudomonadota</taxon>
        <taxon>Betaproteobacteria</taxon>
        <taxon>Burkholderiales</taxon>
        <taxon>Alcaligenaceae</taxon>
    </lineage>
</organism>
<gene>
    <name evidence="3" type="ORF">JHL22_03085</name>
</gene>
<dbReference type="CDD" id="cd00118">
    <property type="entry name" value="LysM"/>
    <property type="match status" value="1"/>
</dbReference>
<dbReference type="InterPro" id="IPR036779">
    <property type="entry name" value="LysM_dom_sf"/>
</dbReference>
<sequence>MKITALISFLLLNIASLLMHTAHAQPAGAHEDHFLYQIKPGDTLSSLSETFTSSPANWQAIKKANRIANTRKIPTGITLRIPFNLIDEVPDQAKIIYLTGDVLVNNQPIRKNHLISEADTITTGAQSNITFELSDESKVQIPPDSIVHVQRLRKFRGAGLIDAIFDIQTGKVAAHASPNKTGVGRFEIRTPVSITGVRGTVVRAEAANQTGASSELLHGKAAFIPGASRYQPVLLNANQGITATSKGEAGDIIELLPPPDIQLSQSSPFEFKVDIKPVSGAIAYLVRVSNDISGYDVLFGNTVKKPETSVTGPGKGTYYVSVRSIDNNQLAGADAVQPFTITATGIMTESGVSIGTQSGPLLQTQY</sequence>
<reference evidence="3 4" key="1">
    <citation type="submission" date="2020-12" db="EMBL/GenBank/DDBJ databases">
        <authorList>
            <person name="Lu T."/>
            <person name="Wang Q."/>
            <person name="Han X."/>
        </authorList>
    </citation>
    <scope>NUCLEOTIDE SEQUENCE [LARGE SCALE GENOMIC DNA]</scope>
    <source>
        <strain evidence="3 4">WQ 585</strain>
    </source>
</reference>
<dbReference type="Proteomes" id="UP000635316">
    <property type="component" value="Unassembled WGS sequence"/>
</dbReference>
<comment type="caution">
    <text evidence="3">The sequence shown here is derived from an EMBL/GenBank/DDBJ whole genome shotgun (WGS) entry which is preliminary data.</text>
</comment>
<protein>
    <submittedName>
        <fullName evidence="3">FecR domain-containing protein</fullName>
    </submittedName>
</protein>
<feature type="domain" description="LysM" evidence="2">
    <location>
        <begin position="34"/>
        <end position="81"/>
    </location>
</feature>
<dbReference type="Gene3D" id="3.10.350.10">
    <property type="entry name" value="LysM domain"/>
    <property type="match status" value="1"/>
</dbReference>
<dbReference type="InterPro" id="IPR006860">
    <property type="entry name" value="FecR"/>
</dbReference>
<dbReference type="RefSeq" id="WP_200233650.1">
    <property type="nucleotide sequence ID" value="NZ_JAENGP010000002.1"/>
</dbReference>
<name>A0ABS1EB55_9BURK</name>
<keyword evidence="4" id="KW-1185">Reference proteome</keyword>